<dbReference type="GO" id="GO:0003677">
    <property type="term" value="F:DNA binding"/>
    <property type="evidence" value="ECO:0007669"/>
    <property type="project" value="UniProtKB-KW"/>
</dbReference>
<dbReference type="Gene3D" id="1.10.10.10">
    <property type="entry name" value="Winged helix-like DNA-binding domain superfamily/Winged helix DNA-binding domain"/>
    <property type="match status" value="1"/>
</dbReference>
<accession>F8AWS7</accession>
<dbReference type="STRING" id="656024.FsymDg_2985"/>
<feature type="region of interest" description="Disordered" evidence="4">
    <location>
        <begin position="191"/>
        <end position="216"/>
    </location>
</feature>
<sequence>MVLLNAANIATDGPTGIGRPGAVRTPDPSAGTPAVGYDNDAGRHPAGDSHIGRRVRVPKTAELVAARLRRQIVRGELVEGDALPPEAVLMGQFGVSRPTLREAFRVLESEALISVRRGAHGGARVHTPNGDVAARYAALVLEYRGTTIADVHQARALLEPPCVRRLAQRHTEEDLARLRAALAAVEAATADADRPAARTRPDRATTALTAPAGGPAWEARAPAVSRSAVADFHGLLVELAGNQTLIVLVGMLRHIIDMAREETSGAGSNAGTSTSTSTGTGITARPGTPAAGDDGRQPYRQLVALIEAGAADEAEALWRRHLLATTPTPERAPATVAGPRAEIPEPAEDHRRPGHASAASREAEIPGAPLFDEAAPPDR</sequence>
<evidence type="ECO:0000256" key="2">
    <source>
        <dbReference type="ARBA" id="ARBA00023125"/>
    </source>
</evidence>
<dbReference type="InterPro" id="IPR036388">
    <property type="entry name" value="WH-like_DNA-bd_sf"/>
</dbReference>
<keyword evidence="1" id="KW-0805">Transcription regulation</keyword>
<feature type="region of interest" description="Disordered" evidence="4">
    <location>
        <begin position="324"/>
        <end position="379"/>
    </location>
</feature>
<dbReference type="PRINTS" id="PR00035">
    <property type="entry name" value="HTHGNTR"/>
</dbReference>
<evidence type="ECO:0000256" key="4">
    <source>
        <dbReference type="SAM" id="MobiDB-lite"/>
    </source>
</evidence>
<feature type="compositionally biased region" description="Low complexity" evidence="4">
    <location>
        <begin position="264"/>
        <end position="284"/>
    </location>
</feature>
<proteinExistence type="predicted"/>
<keyword evidence="2" id="KW-0238">DNA-binding</keyword>
<dbReference type="InterPro" id="IPR036390">
    <property type="entry name" value="WH_DNA-bd_sf"/>
</dbReference>
<dbReference type="Proteomes" id="UP000001549">
    <property type="component" value="Chromosome"/>
</dbReference>
<dbReference type="Pfam" id="PF07729">
    <property type="entry name" value="FCD"/>
    <property type="match status" value="2"/>
</dbReference>
<dbReference type="SMART" id="SM00345">
    <property type="entry name" value="HTH_GNTR"/>
    <property type="match status" value="1"/>
</dbReference>
<dbReference type="KEGG" id="fsy:FsymDg_2985"/>
<keyword evidence="3" id="KW-0804">Transcription</keyword>
<feature type="compositionally biased region" description="Basic and acidic residues" evidence="4">
    <location>
        <begin position="191"/>
        <end position="203"/>
    </location>
</feature>
<dbReference type="eggNOG" id="COG2186">
    <property type="taxonomic scope" value="Bacteria"/>
</dbReference>
<feature type="compositionally biased region" description="Basic and acidic residues" evidence="4">
    <location>
        <begin position="40"/>
        <end position="51"/>
    </location>
</feature>
<organism evidence="6 7">
    <name type="scientific">Candidatus Protofrankia datiscae</name>
    <dbReference type="NCBI Taxonomy" id="2716812"/>
    <lineage>
        <taxon>Bacteria</taxon>
        <taxon>Bacillati</taxon>
        <taxon>Actinomycetota</taxon>
        <taxon>Actinomycetes</taxon>
        <taxon>Frankiales</taxon>
        <taxon>Frankiaceae</taxon>
        <taxon>Protofrankia</taxon>
    </lineage>
</organism>
<dbReference type="PANTHER" id="PTHR43537:SF5">
    <property type="entry name" value="UXU OPERON TRANSCRIPTIONAL REGULATOR"/>
    <property type="match status" value="1"/>
</dbReference>
<dbReference type="RefSeq" id="WP_013874202.1">
    <property type="nucleotide sequence ID" value="NC_015656.1"/>
</dbReference>
<dbReference type="GO" id="GO:0003700">
    <property type="term" value="F:DNA-binding transcription factor activity"/>
    <property type="evidence" value="ECO:0007669"/>
    <property type="project" value="InterPro"/>
</dbReference>
<feature type="compositionally biased region" description="Low complexity" evidence="4">
    <location>
        <begin position="204"/>
        <end position="216"/>
    </location>
</feature>
<keyword evidence="7" id="KW-1185">Reference proteome</keyword>
<dbReference type="InterPro" id="IPR011711">
    <property type="entry name" value="GntR_C"/>
</dbReference>
<evidence type="ECO:0000313" key="7">
    <source>
        <dbReference type="Proteomes" id="UP000001549"/>
    </source>
</evidence>
<dbReference type="AlphaFoldDB" id="F8AWS7"/>
<dbReference type="HOGENOM" id="CLU_017584_9_0_11"/>
<dbReference type="EMBL" id="CP002801">
    <property type="protein sequence ID" value="AEH10302.1"/>
    <property type="molecule type" value="Genomic_DNA"/>
</dbReference>
<feature type="region of interest" description="Disordered" evidence="4">
    <location>
        <begin position="15"/>
        <end position="51"/>
    </location>
</feature>
<dbReference type="InterPro" id="IPR008920">
    <property type="entry name" value="TF_FadR/GntR_C"/>
</dbReference>
<dbReference type="Pfam" id="PF00392">
    <property type="entry name" value="GntR"/>
    <property type="match status" value="1"/>
</dbReference>
<dbReference type="SUPFAM" id="SSF48008">
    <property type="entry name" value="GntR ligand-binding domain-like"/>
    <property type="match status" value="1"/>
</dbReference>
<dbReference type="CDD" id="cd07377">
    <property type="entry name" value="WHTH_GntR"/>
    <property type="match status" value="1"/>
</dbReference>
<feature type="domain" description="HTH gntR-type" evidence="5">
    <location>
        <begin position="58"/>
        <end position="128"/>
    </location>
</feature>
<dbReference type="PROSITE" id="PS50949">
    <property type="entry name" value="HTH_GNTR"/>
    <property type="match status" value="1"/>
</dbReference>
<gene>
    <name evidence="6" type="ordered locus">FsymDg_2985</name>
</gene>
<reference evidence="6 7" key="1">
    <citation type="submission" date="2011-05" db="EMBL/GenBank/DDBJ databases">
        <title>Complete sequence of chromosome of Frankia symbiont of Datisca glomerata.</title>
        <authorList>
            <consortium name="US DOE Joint Genome Institute"/>
            <person name="Lucas S."/>
            <person name="Han J."/>
            <person name="Lapidus A."/>
            <person name="Cheng J.-F."/>
            <person name="Goodwin L."/>
            <person name="Pitluck S."/>
            <person name="Peters L."/>
            <person name="Mikhailova N."/>
            <person name="Chertkov O."/>
            <person name="Teshima H."/>
            <person name="Han C."/>
            <person name="Tapia R."/>
            <person name="Land M."/>
            <person name="Hauser L."/>
            <person name="Kyrpides N."/>
            <person name="Ivanova N."/>
            <person name="Pagani I."/>
            <person name="Berry A."/>
            <person name="Pawlowski K."/>
            <person name="Persson T."/>
            <person name="Vanden Heuvel B."/>
            <person name="Benson D."/>
            <person name="Woyke T."/>
        </authorList>
    </citation>
    <scope>NUCLEOTIDE SEQUENCE [LARGE SCALE GENOMIC DNA]</scope>
    <source>
        <strain evidence="7">4085684</strain>
    </source>
</reference>
<feature type="region of interest" description="Disordered" evidence="4">
    <location>
        <begin position="262"/>
        <end position="296"/>
    </location>
</feature>
<evidence type="ECO:0000259" key="5">
    <source>
        <dbReference type="PROSITE" id="PS50949"/>
    </source>
</evidence>
<dbReference type="InterPro" id="IPR000524">
    <property type="entry name" value="Tscrpt_reg_HTH_GntR"/>
</dbReference>
<feature type="compositionally biased region" description="Low complexity" evidence="4">
    <location>
        <begin position="324"/>
        <end position="337"/>
    </location>
</feature>
<dbReference type="Gene3D" id="1.20.120.530">
    <property type="entry name" value="GntR ligand-binding domain-like"/>
    <property type="match status" value="1"/>
</dbReference>
<evidence type="ECO:0000256" key="3">
    <source>
        <dbReference type="ARBA" id="ARBA00023163"/>
    </source>
</evidence>
<name>F8AWS7_9ACTN</name>
<dbReference type="SUPFAM" id="SSF46785">
    <property type="entry name" value="Winged helix' DNA-binding domain"/>
    <property type="match status" value="1"/>
</dbReference>
<protein>
    <submittedName>
        <fullName evidence="6">GntR domain protein</fullName>
    </submittedName>
</protein>
<evidence type="ECO:0000313" key="6">
    <source>
        <dbReference type="EMBL" id="AEH10302.1"/>
    </source>
</evidence>
<dbReference type="SMART" id="SM00895">
    <property type="entry name" value="FCD"/>
    <property type="match status" value="1"/>
</dbReference>
<dbReference type="PANTHER" id="PTHR43537">
    <property type="entry name" value="TRANSCRIPTIONAL REGULATOR, GNTR FAMILY"/>
    <property type="match status" value="1"/>
</dbReference>
<evidence type="ECO:0000256" key="1">
    <source>
        <dbReference type="ARBA" id="ARBA00023015"/>
    </source>
</evidence>